<dbReference type="Proteomes" id="UP001327560">
    <property type="component" value="Chromosome 1"/>
</dbReference>
<dbReference type="InterPro" id="IPR001005">
    <property type="entry name" value="SANT/Myb"/>
</dbReference>
<evidence type="ECO:0000259" key="2">
    <source>
        <dbReference type="PROSITE" id="PS50090"/>
    </source>
</evidence>
<organism evidence="3 4">
    <name type="scientific">Canna indica</name>
    <name type="common">Indian-shot</name>
    <dbReference type="NCBI Taxonomy" id="4628"/>
    <lineage>
        <taxon>Eukaryota</taxon>
        <taxon>Viridiplantae</taxon>
        <taxon>Streptophyta</taxon>
        <taxon>Embryophyta</taxon>
        <taxon>Tracheophyta</taxon>
        <taxon>Spermatophyta</taxon>
        <taxon>Magnoliopsida</taxon>
        <taxon>Liliopsida</taxon>
        <taxon>Zingiberales</taxon>
        <taxon>Cannaceae</taxon>
        <taxon>Canna</taxon>
    </lineage>
</organism>
<gene>
    <name evidence="3" type="ORF">Cni_G03696</name>
</gene>
<dbReference type="Gene3D" id="1.10.10.60">
    <property type="entry name" value="Homeodomain-like"/>
    <property type="match status" value="1"/>
</dbReference>
<dbReference type="AlphaFoldDB" id="A0AAQ3JUD5"/>
<reference evidence="3 4" key="1">
    <citation type="submission" date="2023-10" db="EMBL/GenBank/DDBJ databases">
        <title>Chromosome-scale genome assembly provides insights into flower coloration mechanisms of Canna indica.</title>
        <authorList>
            <person name="Li C."/>
        </authorList>
    </citation>
    <scope>NUCLEOTIDE SEQUENCE [LARGE SCALE GENOMIC DNA]</scope>
    <source>
        <tissue evidence="3">Flower</tissue>
    </source>
</reference>
<sequence length="295" mass="32805">MEQIEQPVFVQALPATPKKEKESHRGKTSAAPGSPQAPSSSSRFTRSKVAPDWTTYESLVLVSEIAAMDEDWLKALSSYQKWKMISDNCVALDVIRTSNQCKRRWDSLYAGYRKIRDWESRHGEGSYWSLSCEKKKQLGLPTMFDQEVYSSMDAVIKPQEDRGAPAEAPDLDSENLIDADASEDTFVASDVEMLDDNDAQGIKKNVEDESLDGEKAIVMSSKLQEHTQQVHAVLRGELEDDLGFDPAQVDLTNPSDLEIEFTRCQADQLIKALKGLVGPLDQFAELIRAGNCGGI</sequence>
<dbReference type="Pfam" id="PF13837">
    <property type="entry name" value="Myb_DNA-bind_4"/>
    <property type="match status" value="1"/>
</dbReference>
<feature type="domain" description="Myb-like" evidence="2">
    <location>
        <begin position="53"/>
        <end position="109"/>
    </location>
</feature>
<feature type="region of interest" description="Disordered" evidence="1">
    <location>
        <begin position="1"/>
        <end position="46"/>
    </location>
</feature>
<evidence type="ECO:0000313" key="3">
    <source>
        <dbReference type="EMBL" id="WOK94991.1"/>
    </source>
</evidence>
<accession>A0AAQ3JUD5</accession>
<dbReference type="PANTHER" id="PTHR33492:SF4">
    <property type="entry name" value="OS02G0174300 PROTEIN"/>
    <property type="match status" value="1"/>
</dbReference>
<dbReference type="PANTHER" id="PTHR33492">
    <property type="entry name" value="OSJNBA0043A12.37 PROTEIN-RELATED"/>
    <property type="match status" value="1"/>
</dbReference>
<name>A0AAQ3JUD5_9LILI</name>
<dbReference type="InterPro" id="IPR044822">
    <property type="entry name" value="Myb_DNA-bind_4"/>
</dbReference>
<dbReference type="PROSITE" id="PS50090">
    <property type="entry name" value="MYB_LIKE"/>
    <property type="match status" value="1"/>
</dbReference>
<feature type="compositionally biased region" description="Low complexity" evidence="1">
    <location>
        <begin position="29"/>
        <end position="42"/>
    </location>
</feature>
<keyword evidence="4" id="KW-1185">Reference proteome</keyword>
<dbReference type="EMBL" id="CP136890">
    <property type="protein sequence ID" value="WOK94991.1"/>
    <property type="molecule type" value="Genomic_DNA"/>
</dbReference>
<proteinExistence type="predicted"/>
<evidence type="ECO:0000313" key="4">
    <source>
        <dbReference type="Proteomes" id="UP001327560"/>
    </source>
</evidence>
<evidence type="ECO:0000256" key="1">
    <source>
        <dbReference type="SAM" id="MobiDB-lite"/>
    </source>
</evidence>
<protein>
    <recommendedName>
        <fullName evidence="2">Myb-like domain-containing protein</fullName>
    </recommendedName>
</protein>